<comment type="subcellular location">
    <subcellularLocation>
        <location evidence="1">Cell membrane</location>
        <topology evidence="1">Multi-pass membrane protein</topology>
    </subcellularLocation>
</comment>
<evidence type="ECO:0000259" key="7">
    <source>
        <dbReference type="Pfam" id="PF13396"/>
    </source>
</evidence>
<dbReference type="EMBL" id="DNWC01000145">
    <property type="protein sequence ID" value="HBJ09562.1"/>
    <property type="molecule type" value="Genomic_DNA"/>
</dbReference>
<keyword evidence="3 6" id="KW-0812">Transmembrane</keyword>
<protein>
    <recommendedName>
        <fullName evidence="7">Cardiolipin synthase N-terminal domain-containing protein</fullName>
    </recommendedName>
</protein>
<accession>A0A316R3K0</accession>
<evidence type="ECO:0000256" key="3">
    <source>
        <dbReference type="ARBA" id="ARBA00022692"/>
    </source>
</evidence>
<dbReference type="RefSeq" id="WP_009317426.1">
    <property type="nucleotide sequence ID" value="NZ_CABKQP010000002.1"/>
</dbReference>
<keyword evidence="5 6" id="KW-0472">Membrane</keyword>
<dbReference type="Proteomes" id="UP000262954">
    <property type="component" value="Unassembled WGS sequence"/>
</dbReference>
<feature type="transmembrane region" description="Helical" evidence="6">
    <location>
        <begin position="32"/>
        <end position="51"/>
    </location>
</feature>
<name>A0A316R3K0_9BACT</name>
<evidence type="ECO:0000313" key="9">
    <source>
        <dbReference type="Proteomes" id="UP000262954"/>
    </source>
</evidence>
<proteinExistence type="predicted"/>
<gene>
    <name evidence="8" type="ORF">DDY73_11230</name>
</gene>
<dbReference type="GO" id="GO:0005886">
    <property type="term" value="C:plasma membrane"/>
    <property type="evidence" value="ECO:0007669"/>
    <property type="project" value="UniProtKB-SubCell"/>
</dbReference>
<organism evidence="8 9">
    <name type="scientific">Coprobacter fastidiosus</name>
    <dbReference type="NCBI Taxonomy" id="1099853"/>
    <lineage>
        <taxon>Bacteria</taxon>
        <taxon>Pseudomonadati</taxon>
        <taxon>Bacteroidota</taxon>
        <taxon>Bacteroidia</taxon>
        <taxon>Bacteroidales</taxon>
        <taxon>Barnesiellaceae</taxon>
        <taxon>Coprobacter</taxon>
    </lineage>
</organism>
<evidence type="ECO:0000256" key="4">
    <source>
        <dbReference type="ARBA" id="ARBA00022989"/>
    </source>
</evidence>
<keyword evidence="4 6" id="KW-1133">Transmembrane helix</keyword>
<dbReference type="AlphaFoldDB" id="A0A316R3K0"/>
<dbReference type="Pfam" id="PF13396">
    <property type="entry name" value="PLDc_N"/>
    <property type="match status" value="1"/>
</dbReference>
<comment type="caution">
    <text evidence="8">The sequence shown here is derived from an EMBL/GenBank/DDBJ whole genome shotgun (WGS) entry which is preliminary data.</text>
</comment>
<evidence type="ECO:0000256" key="5">
    <source>
        <dbReference type="ARBA" id="ARBA00023136"/>
    </source>
</evidence>
<evidence type="ECO:0000256" key="2">
    <source>
        <dbReference type="ARBA" id="ARBA00022475"/>
    </source>
</evidence>
<dbReference type="InterPro" id="IPR027379">
    <property type="entry name" value="CLS_N"/>
</dbReference>
<sequence>MGLIIYIVGIVATVYAIMDVFKKNISTACKLGVTIILLLTSWIGLLFYLFYGKDHIEEWCKS</sequence>
<keyword evidence="2" id="KW-1003">Cell membrane</keyword>
<evidence type="ECO:0000256" key="1">
    <source>
        <dbReference type="ARBA" id="ARBA00004651"/>
    </source>
</evidence>
<evidence type="ECO:0000313" key="8">
    <source>
        <dbReference type="EMBL" id="HBJ09562.1"/>
    </source>
</evidence>
<reference evidence="8 9" key="1">
    <citation type="journal article" date="2018" name="Nat. Biotechnol.">
        <title>A standardized bacterial taxonomy based on genome phylogeny substantially revises the tree of life.</title>
        <authorList>
            <person name="Parks D.H."/>
            <person name="Chuvochina M."/>
            <person name="Waite D.W."/>
            <person name="Rinke C."/>
            <person name="Skarshewski A."/>
            <person name="Chaumeil P.A."/>
            <person name="Hugenholtz P."/>
        </authorList>
    </citation>
    <scope>NUCLEOTIDE SEQUENCE [LARGE SCALE GENOMIC DNA]</scope>
    <source>
        <strain evidence="8">UBA11482</strain>
    </source>
</reference>
<evidence type="ECO:0000256" key="6">
    <source>
        <dbReference type="SAM" id="Phobius"/>
    </source>
</evidence>
<feature type="domain" description="Cardiolipin synthase N-terminal" evidence="7">
    <location>
        <begin position="11"/>
        <end position="52"/>
    </location>
</feature>